<accession>A0A9D2PIT9</accession>
<dbReference type="GO" id="GO:0005524">
    <property type="term" value="F:ATP binding"/>
    <property type="evidence" value="ECO:0007669"/>
    <property type="project" value="UniProtKB-KW"/>
</dbReference>
<dbReference type="GO" id="GO:0016887">
    <property type="term" value="F:ATP hydrolysis activity"/>
    <property type="evidence" value="ECO:0007669"/>
    <property type="project" value="InterPro"/>
</dbReference>
<feature type="domain" description="ABC transporter" evidence="4">
    <location>
        <begin position="1"/>
        <end position="118"/>
    </location>
</feature>
<dbReference type="SUPFAM" id="SSF52540">
    <property type="entry name" value="P-loop containing nucleoside triphosphate hydrolases"/>
    <property type="match status" value="1"/>
</dbReference>
<dbReference type="InterPro" id="IPR003439">
    <property type="entry name" value="ABC_transporter-like_ATP-bd"/>
</dbReference>
<evidence type="ECO:0000256" key="2">
    <source>
        <dbReference type="ARBA" id="ARBA00022741"/>
    </source>
</evidence>
<keyword evidence="3 5" id="KW-0067">ATP-binding</keyword>
<proteinExistence type="predicted"/>
<organism evidence="5 6">
    <name type="scientific">Candidatus Anaerostipes avistercoris</name>
    <dbReference type="NCBI Taxonomy" id="2838462"/>
    <lineage>
        <taxon>Bacteria</taxon>
        <taxon>Bacillati</taxon>
        <taxon>Bacillota</taxon>
        <taxon>Clostridia</taxon>
        <taxon>Lachnospirales</taxon>
        <taxon>Lachnospiraceae</taxon>
        <taxon>Anaerostipes</taxon>
    </lineage>
</organism>
<protein>
    <submittedName>
        <fullName evidence="5">ABC transporter ATP-binding protein</fullName>
    </submittedName>
</protein>
<dbReference type="InterPro" id="IPR017871">
    <property type="entry name" value="ABC_transporter-like_CS"/>
</dbReference>
<dbReference type="PROSITE" id="PS00211">
    <property type="entry name" value="ABC_TRANSPORTER_1"/>
    <property type="match status" value="1"/>
</dbReference>
<evidence type="ECO:0000259" key="4">
    <source>
        <dbReference type="Pfam" id="PF00005"/>
    </source>
</evidence>
<evidence type="ECO:0000256" key="1">
    <source>
        <dbReference type="ARBA" id="ARBA00022448"/>
    </source>
</evidence>
<dbReference type="Pfam" id="PF00005">
    <property type="entry name" value="ABC_tran"/>
    <property type="match status" value="1"/>
</dbReference>
<dbReference type="InterPro" id="IPR027417">
    <property type="entry name" value="P-loop_NTPase"/>
</dbReference>
<dbReference type="InterPro" id="IPR051782">
    <property type="entry name" value="ABC_Transporter_VariousFunc"/>
</dbReference>
<dbReference type="PANTHER" id="PTHR42939">
    <property type="entry name" value="ABC TRANSPORTER ATP-BINDING PROTEIN ALBC-RELATED"/>
    <property type="match status" value="1"/>
</dbReference>
<gene>
    <name evidence="5" type="ORF">H9754_03505</name>
</gene>
<keyword evidence="1" id="KW-0813">Transport</keyword>
<dbReference type="CDD" id="cd03230">
    <property type="entry name" value="ABC_DR_subfamily_A"/>
    <property type="match status" value="1"/>
</dbReference>
<sequence>GKTTTIKSILDITHRDKGSVKFFGKSSERNLREIKDRLGVVFDDSYFYDELTMAEMKSIIAPAYSRWSDSRYKSYMEKFNLNPNQKIATLSKGMKTKFALVLALSHEAELLIMDEPTSGLDPLMRSQLLEVLKEYMKEGGKGVFFSTHIVSDLEKIADMLILIDNGEILLKEEKDILLDKFRKIKGDINWLNDSYKKLFLTLKVTDYGFTGITAHAREFENGIKDIVVERPTLEEIMLAYIERRRGNVDSFN</sequence>
<evidence type="ECO:0000313" key="5">
    <source>
        <dbReference type="EMBL" id="HJC49638.1"/>
    </source>
</evidence>
<evidence type="ECO:0000313" key="6">
    <source>
        <dbReference type="Proteomes" id="UP000823904"/>
    </source>
</evidence>
<feature type="non-terminal residue" evidence="5">
    <location>
        <position position="1"/>
    </location>
</feature>
<keyword evidence="2" id="KW-0547">Nucleotide-binding</keyword>
<comment type="caution">
    <text evidence="5">The sequence shown here is derived from an EMBL/GenBank/DDBJ whole genome shotgun (WGS) entry which is preliminary data.</text>
</comment>
<dbReference type="EMBL" id="DWWD01000019">
    <property type="protein sequence ID" value="HJC49638.1"/>
    <property type="molecule type" value="Genomic_DNA"/>
</dbReference>
<dbReference type="PANTHER" id="PTHR42939:SF3">
    <property type="entry name" value="ABC TRANSPORTER ATP-BINDING COMPONENT"/>
    <property type="match status" value="1"/>
</dbReference>
<reference evidence="5" key="2">
    <citation type="submission" date="2021-04" db="EMBL/GenBank/DDBJ databases">
        <authorList>
            <person name="Gilroy R."/>
        </authorList>
    </citation>
    <scope>NUCLEOTIDE SEQUENCE</scope>
    <source>
        <strain evidence="5">ChiSjej3B21-8574</strain>
    </source>
</reference>
<evidence type="ECO:0000256" key="3">
    <source>
        <dbReference type="ARBA" id="ARBA00022840"/>
    </source>
</evidence>
<reference evidence="5" key="1">
    <citation type="journal article" date="2021" name="PeerJ">
        <title>Extensive microbial diversity within the chicken gut microbiome revealed by metagenomics and culture.</title>
        <authorList>
            <person name="Gilroy R."/>
            <person name="Ravi A."/>
            <person name="Getino M."/>
            <person name="Pursley I."/>
            <person name="Horton D.L."/>
            <person name="Alikhan N.F."/>
            <person name="Baker D."/>
            <person name="Gharbi K."/>
            <person name="Hall N."/>
            <person name="Watson M."/>
            <person name="Adriaenssens E.M."/>
            <person name="Foster-Nyarko E."/>
            <person name="Jarju S."/>
            <person name="Secka A."/>
            <person name="Antonio M."/>
            <person name="Oren A."/>
            <person name="Chaudhuri R.R."/>
            <person name="La Ragione R."/>
            <person name="Hildebrand F."/>
            <person name="Pallen M.J."/>
        </authorList>
    </citation>
    <scope>NUCLEOTIDE SEQUENCE</scope>
    <source>
        <strain evidence="5">ChiSjej3B21-8574</strain>
    </source>
</reference>
<name>A0A9D2PIT9_9FIRM</name>
<dbReference type="Proteomes" id="UP000823904">
    <property type="component" value="Unassembled WGS sequence"/>
</dbReference>
<dbReference type="AlphaFoldDB" id="A0A9D2PIT9"/>
<dbReference type="Gene3D" id="3.40.50.300">
    <property type="entry name" value="P-loop containing nucleotide triphosphate hydrolases"/>
    <property type="match status" value="1"/>
</dbReference>